<dbReference type="Proteomes" id="UP000228380">
    <property type="component" value="Chromosome 15"/>
</dbReference>
<feature type="region of interest" description="Disordered" evidence="1">
    <location>
        <begin position="131"/>
        <end position="263"/>
    </location>
</feature>
<organism evidence="2 3">
    <name type="scientific">Phoenix dactylifera</name>
    <name type="common">Date palm</name>
    <dbReference type="NCBI Taxonomy" id="42345"/>
    <lineage>
        <taxon>Eukaryota</taxon>
        <taxon>Viridiplantae</taxon>
        <taxon>Streptophyta</taxon>
        <taxon>Embryophyta</taxon>
        <taxon>Tracheophyta</taxon>
        <taxon>Spermatophyta</taxon>
        <taxon>Magnoliopsida</taxon>
        <taxon>Liliopsida</taxon>
        <taxon>Arecaceae</taxon>
        <taxon>Coryphoideae</taxon>
        <taxon>Phoeniceae</taxon>
        <taxon>Phoenix</taxon>
    </lineage>
</organism>
<reference evidence="2" key="1">
    <citation type="journal article" date="2019" name="Nat. Commun.">
        <title>Genome-wide association mapping of date palm fruit traits.</title>
        <authorList>
            <person name="Hazzouri K.M."/>
            <person name="Gros-Balthazard M."/>
            <person name="Flowers J.M."/>
            <person name="Copetti D."/>
            <person name="Lemansour A."/>
            <person name="Lebrun M."/>
            <person name="Masmoudi K."/>
            <person name="Ferrand S."/>
            <person name="Dhar M.I."/>
            <person name="Fresquez Z.A."/>
            <person name="Rosas U."/>
            <person name="Zhang J."/>
            <person name="Talag J."/>
            <person name="Lee S."/>
            <person name="Kudrna D."/>
            <person name="Powell R.F."/>
            <person name="Leitch I.J."/>
            <person name="Krueger R.R."/>
            <person name="Wing R.A."/>
            <person name="Amiri K.M.A."/>
            <person name="Purugganan M.D."/>
        </authorList>
    </citation>
    <scope>NUCLEOTIDE SEQUENCE [LARGE SCALE GENOMIC DNA]</scope>
    <source>
        <strain evidence="2">cv. Khalas</strain>
    </source>
</reference>
<dbReference type="Pfam" id="PF07816">
    <property type="entry name" value="DUF1645"/>
    <property type="match status" value="1"/>
</dbReference>
<dbReference type="RefSeq" id="XP_017699499.2">
    <property type="nucleotide sequence ID" value="XM_017844010.3"/>
</dbReference>
<feature type="region of interest" description="Disordered" evidence="1">
    <location>
        <begin position="301"/>
        <end position="348"/>
    </location>
</feature>
<protein>
    <submittedName>
        <fullName evidence="3">Uncharacterized protein LOC103711986</fullName>
    </submittedName>
</protein>
<dbReference type="AlphaFoldDB" id="A0A8B7MUZ9"/>
<keyword evidence="2" id="KW-1185">Reference proteome</keyword>
<accession>A0A8B7MUZ9</accession>
<dbReference type="PANTHER" id="PTHR33095:SF81">
    <property type="entry name" value="OS07G0619500 PROTEIN"/>
    <property type="match status" value="1"/>
</dbReference>
<feature type="compositionally biased region" description="Low complexity" evidence="1">
    <location>
        <begin position="156"/>
        <end position="167"/>
    </location>
</feature>
<name>A0A8B7MUZ9_PHODC</name>
<dbReference type="OrthoDB" id="667051at2759"/>
<dbReference type="KEGG" id="pda:103711986"/>
<dbReference type="GeneID" id="103711986"/>
<proteinExistence type="predicted"/>
<evidence type="ECO:0000313" key="3">
    <source>
        <dbReference type="RefSeq" id="XP_017699499.2"/>
    </source>
</evidence>
<dbReference type="PANTHER" id="PTHR33095">
    <property type="entry name" value="OS07G0619500 PROTEIN"/>
    <property type="match status" value="1"/>
</dbReference>
<evidence type="ECO:0000313" key="2">
    <source>
        <dbReference type="Proteomes" id="UP000228380"/>
    </source>
</evidence>
<evidence type="ECO:0000256" key="1">
    <source>
        <dbReference type="SAM" id="MobiDB-lite"/>
    </source>
</evidence>
<feature type="compositionally biased region" description="Low complexity" evidence="1">
    <location>
        <begin position="249"/>
        <end position="259"/>
    </location>
</feature>
<feature type="compositionally biased region" description="Gly residues" evidence="1">
    <location>
        <begin position="225"/>
        <end position="237"/>
    </location>
</feature>
<sequence length="397" mass="43246">MEVVVRFQDFHFDSTSSTPYVSAPSSPKRFGDPFDLYCHYTSAPSSPTRAAAIYAHFNTMSANNSLRLSSTSPPSAIPFDWEEKPGTPKARSTAAADTDHDFDFAFDFSGQLDEAGMPPALTAADELFEEGKIRPLKPPPRLQYPVMDDRSSVTASSLRSPRSPKSKGLWSPRHRGRGGKGEEFDPFTAAMVEATRERGRERAPTSLAIPSSRSRKGSRSLSPLRGGGGGGGGGGGFFQKPLNSPPPTAATSSTNTPKSGGSKKWRLRDLLLFRSASEGRATGNRSKDPLRKYILLSTSNSSSISSPVSKKKVLSREEDLRNSSFRSVDSNGSTRRGNQSGVSAHETHYTVNRAATEEMKKKTPLPYRQNLFSCLRFNPAVNRIARGFGSSFTHRRS</sequence>
<feature type="region of interest" description="Disordered" evidence="1">
    <location>
        <begin position="66"/>
        <end position="95"/>
    </location>
</feature>
<feature type="compositionally biased region" description="Basic and acidic residues" evidence="1">
    <location>
        <begin position="194"/>
        <end position="203"/>
    </location>
</feature>
<dbReference type="InterPro" id="IPR012442">
    <property type="entry name" value="DUF1645_plant"/>
</dbReference>
<feature type="compositionally biased region" description="Polar residues" evidence="1">
    <location>
        <begin position="322"/>
        <end position="342"/>
    </location>
</feature>
<reference evidence="3" key="2">
    <citation type="submission" date="2025-08" db="UniProtKB">
        <authorList>
            <consortium name="RefSeq"/>
        </authorList>
    </citation>
    <scope>IDENTIFICATION</scope>
    <source>
        <tissue evidence="3">Young leaves</tissue>
    </source>
</reference>
<gene>
    <name evidence="3" type="primary">LOC103711986</name>
</gene>